<dbReference type="GO" id="GO:0005886">
    <property type="term" value="C:plasma membrane"/>
    <property type="evidence" value="ECO:0007669"/>
    <property type="project" value="UniProtKB-SubCell"/>
</dbReference>
<dbReference type="RefSeq" id="WP_089805151.1">
    <property type="nucleotide sequence ID" value="NZ_FOYT01000001.1"/>
</dbReference>
<dbReference type="Pfam" id="PF07690">
    <property type="entry name" value="MFS_1"/>
    <property type="match status" value="1"/>
</dbReference>
<feature type="domain" description="Major facilitator superfamily (MFS) profile" evidence="7">
    <location>
        <begin position="1"/>
        <end position="395"/>
    </location>
</feature>
<evidence type="ECO:0000256" key="4">
    <source>
        <dbReference type="ARBA" id="ARBA00022989"/>
    </source>
</evidence>
<feature type="transmembrane region" description="Helical" evidence="6">
    <location>
        <begin position="60"/>
        <end position="78"/>
    </location>
</feature>
<evidence type="ECO:0000256" key="2">
    <source>
        <dbReference type="ARBA" id="ARBA00022475"/>
    </source>
</evidence>
<feature type="transmembrane region" description="Helical" evidence="6">
    <location>
        <begin position="283"/>
        <end position="306"/>
    </location>
</feature>
<dbReference type="GO" id="GO:0022857">
    <property type="term" value="F:transmembrane transporter activity"/>
    <property type="evidence" value="ECO:0007669"/>
    <property type="project" value="InterPro"/>
</dbReference>
<proteinExistence type="predicted"/>
<dbReference type="Proteomes" id="UP000198531">
    <property type="component" value="Unassembled WGS sequence"/>
</dbReference>
<gene>
    <name evidence="8" type="ORF">SAMN04487947_1006</name>
</gene>
<feature type="transmembrane region" description="Helical" evidence="6">
    <location>
        <begin position="318"/>
        <end position="339"/>
    </location>
</feature>
<dbReference type="InterPro" id="IPR011701">
    <property type="entry name" value="MFS"/>
</dbReference>
<accession>A0A1I6GE84</accession>
<dbReference type="EMBL" id="FOYT01000001">
    <property type="protein sequence ID" value="SFR40504.1"/>
    <property type="molecule type" value="Genomic_DNA"/>
</dbReference>
<dbReference type="PROSITE" id="PS50850">
    <property type="entry name" value="MFS"/>
    <property type="match status" value="1"/>
</dbReference>
<name>A0A1I6GE84_9EURY</name>
<evidence type="ECO:0000256" key="5">
    <source>
        <dbReference type="ARBA" id="ARBA00023136"/>
    </source>
</evidence>
<sequence length="398" mass="41978">MVLLVNLARVVFAPLLEQLITVFGIGEGTAGLIATLVWVGSAIPRIPTGWVLTRVPRHRVVLGTGVILTVASAFTAAANSVAMVAVGALLMGLSSGVYFVSANPLVSELYPERVGRAMGIHGMASQLAAVVAAPFVTLVLTLFVEWRVVFVCIGVVAFVATLALYWTARRTDLPEAGSEDRNLLAAAVTQWRVILLGVVILGFTGFVWQGLFNFYELYMQTKEVGDATAKNMLTLIFAAGVPAFFVSGRLADRLPRVPYLLSIVAAFVVGVLALTVAEGLVALLVLTAFVGYVIHSLFPALDTYLLDTLPDENRASAYAVYSAGMMVVQASGSSVVGALREGGAVYEVFRSVTAGIPLLGTLPAGGLSYDAIFTGFAVGLAVVVTTLLVLQRANRLPQ</sequence>
<feature type="transmembrane region" description="Helical" evidence="6">
    <location>
        <begin position="232"/>
        <end position="250"/>
    </location>
</feature>
<feature type="transmembrane region" description="Helical" evidence="6">
    <location>
        <begin position="84"/>
        <end position="106"/>
    </location>
</feature>
<feature type="transmembrane region" description="Helical" evidence="6">
    <location>
        <begin position="257"/>
        <end position="277"/>
    </location>
</feature>
<dbReference type="InterPro" id="IPR020846">
    <property type="entry name" value="MFS_dom"/>
</dbReference>
<keyword evidence="2" id="KW-1003">Cell membrane</keyword>
<evidence type="ECO:0000313" key="8">
    <source>
        <dbReference type="EMBL" id="SFR40504.1"/>
    </source>
</evidence>
<protein>
    <submittedName>
        <fullName evidence="8">Predicted arabinose efflux permease, MFS family</fullName>
    </submittedName>
</protein>
<feature type="transmembrane region" description="Helical" evidence="6">
    <location>
        <begin position="20"/>
        <end position="39"/>
    </location>
</feature>
<keyword evidence="4 6" id="KW-1133">Transmembrane helix</keyword>
<dbReference type="SUPFAM" id="SSF103473">
    <property type="entry name" value="MFS general substrate transporter"/>
    <property type="match status" value="1"/>
</dbReference>
<dbReference type="PANTHER" id="PTHR43124:SF3">
    <property type="entry name" value="CHLORAMPHENICOL EFFLUX PUMP RV0191"/>
    <property type="match status" value="1"/>
</dbReference>
<reference evidence="9" key="1">
    <citation type="submission" date="2016-10" db="EMBL/GenBank/DDBJ databases">
        <authorList>
            <person name="Varghese N."/>
            <person name="Submissions S."/>
        </authorList>
    </citation>
    <scope>NUCLEOTIDE SEQUENCE [LARGE SCALE GENOMIC DNA]</scope>
    <source>
        <strain evidence="9">CGMCC 1.7736</strain>
    </source>
</reference>
<dbReference type="Gene3D" id="1.20.1250.20">
    <property type="entry name" value="MFS general substrate transporter like domains"/>
    <property type="match status" value="2"/>
</dbReference>
<evidence type="ECO:0000256" key="1">
    <source>
        <dbReference type="ARBA" id="ARBA00004651"/>
    </source>
</evidence>
<comment type="subcellular location">
    <subcellularLocation>
        <location evidence="1">Cell membrane</location>
        <topology evidence="1">Multi-pass membrane protein</topology>
    </subcellularLocation>
</comment>
<feature type="transmembrane region" description="Helical" evidence="6">
    <location>
        <begin position="189"/>
        <end position="212"/>
    </location>
</feature>
<dbReference type="OrthoDB" id="200998at2157"/>
<feature type="transmembrane region" description="Helical" evidence="6">
    <location>
        <begin position="371"/>
        <end position="390"/>
    </location>
</feature>
<feature type="transmembrane region" description="Helical" evidence="6">
    <location>
        <begin position="118"/>
        <end position="142"/>
    </location>
</feature>
<keyword evidence="9" id="KW-1185">Reference proteome</keyword>
<evidence type="ECO:0000259" key="7">
    <source>
        <dbReference type="PROSITE" id="PS50850"/>
    </source>
</evidence>
<keyword evidence="5 6" id="KW-0472">Membrane</keyword>
<evidence type="ECO:0000256" key="3">
    <source>
        <dbReference type="ARBA" id="ARBA00022692"/>
    </source>
</evidence>
<keyword evidence="3 6" id="KW-0812">Transmembrane</keyword>
<evidence type="ECO:0000256" key="6">
    <source>
        <dbReference type="SAM" id="Phobius"/>
    </source>
</evidence>
<dbReference type="PANTHER" id="PTHR43124">
    <property type="entry name" value="PURINE EFFLUX PUMP PBUE"/>
    <property type="match status" value="1"/>
</dbReference>
<dbReference type="InterPro" id="IPR036259">
    <property type="entry name" value="MFS_trans_sf"/>
</dbReference>
<dbReference type="STRING" id="553469.SAMN04487947_1006"/>
<feature type="transmembrane region" description="Helical" evidence="6">
    <location>
        <begin position="148"/>
        <end position="168"/>
    </location>
</feature>
<dbReference type="AlphaFoldDB" id="A0A1I6GE84"/>
<organism evidence="8 9">
    <name type="scientific">Halogeometricum rufum</name>
    <dbReference type="NCBI Taxonomy" id="553469"/>
    <lineage>
        <taxon>Archaea</taxon>
        <taxon>Methanobacteriati</taxon>
        <taxon>Methanobacteriota</taxon>
        <taxon>Stenosarchaea group</taxon>
        <taxon>Halobacteria</taxon>
        <taxon>Halobacteriales</taxon>
        <taxon>Haloferacaceae</taxon>
        <taxon>Halogeometricum</taxon>
    </lineage>
</organism>
<evidence type="ECO:0000313" key="9">
    <source>
        <dbReference type="Proteomes" id="UP000198531"/>
    </source>
</evidence>
<dbReference type="InterPro" id="IPR050189">
    <property type="entry name" value="MFS_Efflux_Transporters"/>
</dbReference>